<dbReference type="Ensembl" id="ENSTGUT00000023734.1">
    <property type="protein sequence ID" value="ENSTGUP00000034243.1"/>
    <property type="gene ID" value="ENSTGUG00000026761.1"/>
</dbReference>
<dbReference type="PROSITE" id="PS50089">
    <property type="entry name" value="ZF_RING_2"/>
    <property type="match status" value="1"/>
</dbReference>
<evidence type="ECO:0000256" key="3">
    <source>
        <dbReference type="ARBA" id="ARBA00022833"/>
    </source>
</evidence>
<organism evidence="7 8">
    <name type="scientific">Taeniopygia guttata</name>
    <name type="common">Zebra finch</name>
    <name type="synonym">Poephila guttata</name>
    <dbReference type="NCBI Taxonomy" id="59729"/>
    <lineage>
        <taxon>Eukaryota</taxon>
        <taxon>Metazoa</taxon>
        <taxon>Chordata</taxon>
        <taxon>Craniata</taxon>
        <taxon>Vertebrata</taxon>
        <taxon>Euteleostomi</taxon>
        <taxon>Archelosauria</taxon>
        <taxon>Archosauria</taxon>
        <taxon>Dinosauria</taxon>
        <taxon>Saurischia</taxon>
        <taxon>Theropoda</taxon>
        <taxon>Coelurosauria</taxon>
        <taxon>Aves</taxon>
        <taxon>Neognathae</taxon>
        <taxon>Neoaves</taxon>
        <taxon>Telluraves</taxon>
        <taxon>Australaves</taxon>
        <taxon>Passeriformes</taxon>
        <taxon>Passeroidea</taxon>
        <taxon>Estrildidae</taxon>
        <taxon>Estrildinae</taxon>
        <taxon>Taeniopygia</taxon>
    </lineage>
</organism>
<dbReference type="InParanoid" id="A0A674HER7"/>
<dbReference type="InterPro" id="IPR013083">
    <property type="entry name" value="Znf_RING/FYVE/PHD"/>
</dbReference>
<dbReference type="AlphaFoldDB" id="A0A674HER7"/>
<keyword evidence="3" id="KW-0862">Zinc</keyword>
<reference evidence="7 8" key="1">
    <citation type="journal article" date="2010" name="Nature">
        <title>The genome of a songbird.</title>
        <authorList>
            <person name="Warren W.C."/>
            <person name="Clayton D.F."/>
            <person name="Ellegren H."/>
            <person name="Arnold A.P."/>
            <person name="Hillier L.W."/>
            <person name="Kunstner A."/>
            <person name="Searle S."/>
            <person name="White S."/>
            <person name="Vilella A.J."/>
            <person name="Fairley S."/>
            <person name="Heger A."/>
            <person name="Kong L."/>
            <person name="Ponting C.P."/>
            <person name="Jarvis E.D."/>
            <person name="Mello C.V."/>
            <person name="Minx P."/>
            <person name="Lovell P."/>
            <person name="Velho T.A."/>
            <person name="Ferris M."/>
            <person name="Balakrishnan C.N."/>
            <person name="Sinha S."/>
            <person name="Blatti C."/>
            <person name="London S.E."/>
            <person name="Li Y."/>
            <person name="Lin Y.C."/>
            <person name="George J."/>
            <person name="Sweedler J."/>
            <person name="Southey B."/>
            <person name="Gunaratne P."/>
            <person name="Watson M."/>
            <person name="Nam K."/>
            <person name="Backstrom N."/>
            <person name="Smeds L."/>
            <person name="Nabholz B."/>
            <person name="Itoh Y."/>
            <person name="Whitney O."/>
            <person name="Pfenning A.R."/>
            <person name="Howard J."/>
            <person name="Volker M."/>
            <person name="Skinner B.M."/>
            <person name="Griffin D.K."/>
            <person name="Ye L."/>
            <person name="McLaren W.M."/>
            <person name="Flicek P."/>
            <person name="Quesada V."/>
            <person name="Velasco G."/>
            <person name="Lopez-Otin C."/>
            <person name="Puente X.S."/>
            <person name="Olender T."/>
            <person name="Lancet D."/>
            <person name="Smit A.F."/>
            <person name="Hubley R."/>
            <person name="Konkel M.K."/>
            <person name="Walker J.A."/>
            <person name="Batzer M.A."/>
            <person name="Gu W."/>
            <person name="Pollock D.D."/>
            <person name="Chen L."/>
            <person name="Cheng Z."/>
            <person name="Eichler E.E."/>
            <person name="Stapley J."/>
            <person name="Slate J."/>
            <person name="Ekblom R."/>
            <person name="Birkhead T."/>
            <person name="Burke T."/>
            <person name="Burt D."/>
            <person name="Scharff C."/>
            <person name="Adam I."/>
            <person name="Richard H."/>
            <person name="Sultan M."/>
            <person name="Soldatov A."/>
            <person name="Lehrach H."/>
            <person name="Edwards S.V."/>
            <person name="Yang S.P."/>
            <person name="Li X."/>
            <person name="Graves T."/>
            <person name="Fulton L."/>
            <person name="Nelson J."/>
            <person name="Chinwalla A."/>
            <person name="Hou S."/>
            <person name="Mardis E.R."/>
            <person name="Wilson R.K."/>
        </authorList>
    </citation>
    <scope>NUCLEOTIDE SEQUENCE [LARGE SCALE GENOMIC DNA]</scope>
</reference>
<keyword evidence="2 4" id="KW-0863">Zinc-finger</keyword>
<reference evidence="7" key="2">
    <citation type="submission" date="2025-08" db="UniProtKB">
        <authorList>
            <consortium name="Ensembl"/>
        </authorList>
    </citation>
    <scope>IDENTIFICATION</scope>
</reference>
<dbReference type="OMA" id="ICMESYS"/>
<protein>
    <recommendedName>
        <fullName evidence="6">RING-type domain-containing protein</fullName>
    </recommendedName>
</protein>
<name>A0A674HER7_TAEGU</name>
<evidence type="ECO:0000256" key="2">
    <source>
        <dbReference type="ARBA" id="ARBA00022771"/>
    </source>
</evidence>
<evidence type="ECO:0000256" key="1">
    <source>
        <dbReference type="ARBA" id="ARBA00022723"/>
    </source>
</evidence>
<dbReference type="PANTHER" id="PTHR23041">
    <property type="entry name" value="RING FINGER DOMAIN-CONTAINING"/>
    <property type="match status" value="1"/>
</dbReference>
<reference evidence="7" key="3">
    <citation type="submission" date="2025-09" db="UniProtKB">
        <authorList>
            <consortium name="Ensembl"/>
        </authorList>
    </citation>
    <scope>IDENTIFICATION</scope>
</reference>
<keyword evidence="1" id="KW-0479">Metal-binding</keyword>
<feature type="compositionally biased region" description="Acidic residues" evidence="5">
    <location>
        <begin position="34"/>
        <end position="46"/>
    </location>
</feature>
<keyword evidence="8" id="KW-1185">Reference proteome</keyword>
<feature type="domain" description="RING-type" evidence="6">
    <location>
        <begin position="63"/>
        <end position="108"/>
    </location>
</feature>
<dbReference type="Proteomes" id="UP000007754">
    <property type="component" value="Chromosome 4"/>
</dbReference>
<dbReference type="InterPro" id="IPR047134">
    <property type="entry name" value="RNF4"/>
</dbReference>
<dbReference type="GO" id="GO:0008270">
    <property type="term" value="F:zinc ion binding"/>
    <property type="evidence" value="ECO:0007669"/>
    <property type="project" value="UniProtKB-KW"/>
</dbReference>
<evidence type="ECO:0000313" key="8">
    <source>
        <dbReference type="Proteomes" id="UP000007754"/>
    </source>
</evidence>
<dbReference type="InterPro" id="IPR001841">
    <property type="entry name" value="Znf_RING"/>
</dbReference>
<evidence type="ECO:0000256" key="5">
    <source>
        <dbReference type="SAM" id="MobiDB-lite"/>
    </source>
</evidence>
<dbReference type="PROSITE" id="PS00518">
    <property type="entry name" value="ZF_RING_1"/>
    <property type="match status" value="1"/>
</dbReference>
<dbReference type="SMART" id="SM00184">
    <property type="entry name" value="RING"/>
    <property type="match status" value="1"/>
</dbReference>
<dbReference type="GeneTree" id="ENSGT00940000166266"/>
<dbReference type="SUPFAM" id="SSF57850">
    <property type="entry name" value="RING/U-box"/>
    <property type="match status" value="1"/>
</dbReference>
<proteinExistence type="predicted"/>
<dbReference type="InterPro" id="IPR017907">
    <property type="entry name" value="Znf_RING_CS"/>
</dbReference>
<dbReference type="Gene3D" id="3.30.40.10">
    <property type="entry name" value="Zinc/RING finger domain, C3HC4 (zinc finger)"/>
    <property type="match status" value="1"/>
</dbReference>
<sequence length="121" mass="13161">MDRKGEMLQSNSQEQVDGPGNGTGANDAPVADSAPEEQGAEEEDTQNPDSLSSSAQQGVVIRCPICMESYSEFIQRGRQLVATLCGHVFCSRCLPIALEASYMCPNCRMALTPELYHTIYL</sequence>
<evidence type="ECO:0000313" key="7">
    <source>
        <dbReference type="Ensembl" id="ENSTGUP00000034243.1"/>
    </source>
</evidence>
<accession>A0A674HER7</accession>
<dbReference type="PANTHER" id="PTHR23041:SF78">
    <property type="entry name" value="E3 UBIQUITIN-PROTEIN LIGASE RNF4"/>
    <property type="match status" value="1"/>
</dbReference>
<feature type="region of interest" description="Disordered" evidence="5">
    <location>
        <begin position="1"/>
        <end position="55"/>
    </location>
</feature>
<evidence type="ECO:0000259" key="6">
    <source>
        <dbReference type="PROSITE" id="PS50089"/>
    </source>
</evidence>
<evidence type="ECO:0000256" key="4">
    <source>
        <dbReference type="PROSITE-ProRule" id="PRU00175"/>
    </source>
</evidence>
<dbReference type="Pfam" id="PF13639">
    <property type="entry name" value="zf-RING_2"/>
    <property type="match status" value="1"/>
</dbReference>